<accession>A0A157SLY7</accession>
<dbReference type="PROSITE" id="PS50931">
    <property type="entry name" value="HTH_LYSR"/>
    <property type="match status" value="1"/>
</dbReference>
<gene>
    <name evidence="6" type="primary">gcvA_12</name>
    <name evidence="6" type="ORF">SAMEA3906487_02658</name>
</gene>
<dbReference type="OrthoDB" id="5526340at2"/>
<dbReference type="eggNOG" id="COG0583">
    <property type="taxonomic scope" value="Bacteria"/>
</dbReference>
<dbReference type="PANTHER" id="PTHR30537">
    <property type="entry name" value="HTH-TYPE TRANSCRIPTIONAL REGULATOR"/>
    <property type="match status" value="1"/>
</dbReference>
<dbReference type="Pfam" id="PF03466">
    <property type="entry name" value="LysR_substrate"/>
    <property type="match status" value="1"/>
</dbReference>
<evidence type="ECO:0000313" key="6">
    <source>
        <dbReference type="EMBL" id="SAI71183.1"/>
    </source>
</evidence>
<feature type="domain" description="HTH lysR-type" evidence="5">
    <location>
        <begin position="19"/>
        <end position="76"/>
    </location>
</feature>
<keyword evidence="4" id="KW-0804">Transcription</keyword>
<reference evidence="6 7" key="1">
    <citation type="submission" date="2016-04" db="EMBL/GenBank/DDBJ databases">
        <authorList>
            <consortium name="Pathogen Informatics"/>
        </authorList>
    </citation>
    <scope>NUCLEOTIDE SEQUENCE [LARGE SCALE GENOMIC DNA]</scope>
    <source>
        <strain evidence="6 7">H044680328</strain>
    </source>
</reference>
<dbReference type="PRINTS" id="PR00039">
    <property type="entry name" value="HTHLYSR"/>
</dbReference>
<dbReference type="InterPro" id="IPR036390">
    <property type="entry name" value="WH_DNA-bd_sf"/>
</dbReference>
<evidence type="ECO:0000313" key="7">
    <source>
        <dbReference type="Proteomes" id="UP000076825"/>
    </source>
</evidence>
<dbReference type="InterPro" id="IPR000847">
    <property type="entry name" value="LysR_HTH_N"/>
</dbReference>
<dbReference type="EMBL" id="LT546645">
    <property type="protein sequence ID" value="SAI71183.1"/>
    <property type="molecule type" value="Genomic_DNA"/>
</dbReference>
<dbReference type="Gene3D" id="3.40.190.10">
    <property type="entry name" value="Periplasmic binding protein-like II"/>
    <property type="match status" value="2"/>
</dbReference>
<dbReference type="Proteomes" id="UP000076825">
    <property type="component" value="Chromosome 1"/>
</dbReference>
<dbReference type="Pfam" id="PF00126">
    <property type="entry name" value="HTH_1"/>
    <property type="match status" value="1"/>
</dbReference>
<dbReference type="AlphaFoldDB" id="A0A157SLY7"/>
<dbReference type="SUPFAM" id="SSF46785">
    <property type="entry name" value="Winged helix' DNA-binding domain"/>
    <property type="match status" value="1"/>
</dbReference>
<organism evidence="6 7">
    <name type="scientific">Bordetella trematum</name>
    <dbReference type="NCBI Taxonomy" id="123899"/>
    <lineage>
        <taxon>Bacteria</taxon>
        <taxon>Pseudomonadati</taxon>
        <taxon>Pseudomonadota</taxon>
        <taxon>Betaproteobacteria</taxon>
        <taxon>Burkholderiales</taxon>
        <taxon>Alcaligenaceae</taxon>
        <taxon>Bordetella</taxon>
    </lineage>
</organism>
<dbReference type="STRING" id="123899.SAMEA3906487_02658"/>
<dbReference type="KEGG" id="btrm:SAMEA390648702658"/>
<comment type="similarity">
    <text evidence="1">Belongs to the LysR transcriptional regulatory family.</text>
</comment>
<dbReference type="Gene3D" id="1.10.10.10">
    <property type="entry name" value="Winged helix-like DNA-binding domain superfamily/Winged helix DNA-binding domain"/>
    <property type="match status" value="1"/>
</dbReference>
<dbReference type="FunFam" id="1.10.10.10:FF:000038">
    <property type="entry name" value="Glycine cleavage system transcriptional activator"/>
    <property type="match status" value="1"/>
</dbReference>
<evidence type="ECO:0000256" key="1">
    <source>
        <dbReference type="ARBA" id="ARBA00009437"/>
    </source>
</evidence>
<dbReference type="InterPro" id="IPR058163">
    <property type="entry name" value="LysR-type_TF_proteobact-type"/>
</dbReference>
<sequence length="305" mass="33727">MKSYDNGNLNAQSGDARLPSLQALRSFEAAARRENFTQAAAELHLTHAAISRAVRTLEDDLGVALFERRNRRVYLTEAGRKLARAVAQGLSVMQAATRDLRAQARRPRRWVLSCEPTLLMRWLIPRWPQFQALAPDIDVHLVAGGGPFRFDDGIDLAIRRNDFTLPPACHAEILFAERVGPVCRPACVGAWFEGPPTRLRPHAPRLHSQTRPDAWDTWACASGQPGADTHGQTFEHFYFSLQAAVAGLGVALGPWPLVRDDIESGVLTAPLGFIEDGSHYCLLSPHPIEADQPQGRLLAWLRTVA</sequence>
<dbReference type="GO" id="GO:0003700">
    <property type="term" value="F:DNA-binding transcription factor activity"/>
    <property type="evidence" value="ECO:0007669"/>
    <property type="project" value="InterPro"/>
</dbReference>
<keyword evidence="7" id="KW-1185">Reference proteome</keyword>
<dbReference type="InterPro" id="IPR036388">
    <property type="entry name" value="WH-like_DNA-bd_sf"/>
</dbReference>
<dbReference type="GO" id="GO:0006351">
    <property type="term" value="P:DNA-templated transcription"/>
    <property type="evidence" value="ECO:0007669"/>
    <property type="project" value="TreeGrafter"/>
</dbReference>
<dbReference type="GeneID" id="56590087"/>
<evidence type="ECO:0000256" key="4">
    <source>
        <dbReference type="ARBA" id="ARBA00023163"/>
    </source>
</evidence>
<dbReference type="PANTHER" id="PTHR30537:SF74">
    <property type="entry name" value="HTH-TYPE TRANSCRIPTIONAL REGULATOR TRPI"/>
    <property type="match status" value="1"/>
</dbReference>
<name>A0A157SLY7_9BORD</name>
<dbReference type="PATRIC" id="fig|123899.6.peg.2646"/>
<evidence type="ECO:0000256" key="3">
    <source>
        <dbReference type="ARBA" id="ARBA00023125"/>
    </source>
</evidence>
<keyword evidence="2" id="KW-0805">Transcription regulation</keyword>
<protein>
    <submittedName>
        <fullName evidence="6">LysR family transcriptional regulator</fullName>
    </submittedName>
</protein>
<proteinExistence type="inferred from homology"/>
<dbReference type="RefSeq" id="WP_063492062.1">
    <property type="nucleotide sequence ID" value="NZ_CP016340.1"/>
</dbReference>
<dbReference type="GO" id="GO:0043565">
    <property type="term" value="F:sequence-specific DNA binding"/>
    <property type="evidence" value="ECO:0007669"/>
    <property type="project" value="TreeGrafter"/>
</dbReference>
<dbReference type="InterPro" id="IPR005119">
    <property type="entry name" value="LysR_subst-bd"/>
</dbReference>
<evidence type="ECO:0000259" key="5">
    <source>
        <dbReference type="PROSITE" id="PS50931"/>
    </source>
</evidence>
<dbReference type="SUPFAM" id="SSF53850">
    <property type="entry name" value="Periplasmic binding protein-like II"/>
    <property type="match status" value="1"/>
</dbReference>
<keyword evidence="3" id="KW-0238">DNA-binding</keyword>
<evidence type="ECO:0000256" key="2">
    <source>
        <dbReference type="ARBA" id="ARBA00023015"/>
    </source>
</evidence>